<dbReference type="Pfam" id="PF00225">
    <property type="entry name" value="Kinesin"/>
    <property type="match status" value="1"/>
</dbReference>
<proteinExistence type="inferred from homology"/>
<evidence type="ECO:0000256" key="1">
    <source>
        <dbReference type="ARBA" id="ARBA00004245"/>
    </source>
</evidence>
<evidence type="ECO:0000313" key="7">
    <source>
        <dbReference type="EMBL" id="KAK7081055.1"/>
    </source>
</evidence>
<dbReference type="AlphaFoldDB" id="A0AAN9ACR8"/>
<dbReference type="PROSITE" id="PS50067">
    <property type="entry name" value="KINESIN_MOTOR_2"/>
    <property type="match status" value="1"/>
</dbReference>
<dbReference type="GO" id="GO:0008017">
    <property type="term" value="F:microtubule binding"/>
    <property type="evidence" value="ECO:0007669"/>
    <property type="project" value="InterPro"/>
</dbReference>
<evidence type="ECO:0000256" key="5">
    <source>
        <dbReference type="PROSITE-ProRule" id="PRU00283"/>
    </source>
</evidence>
<organism evidence="7 8">
    <name type="scientific">Halocaridina rubra</name>
    <name type="common">Hawaiian red shrimp</name>
    <dbReference type="NCBI Taxonomy" id="373956"/>
    <lineage>
        <taxon>Eukaryota</taxon>
        <taxon>Metazoa</taxon>
        <taxon>Ecdysozoa</taxon>
        <taxon>Arthropoda</taxon>
        <taxon>Crustacea</taxon>
        <taxon>Multicrustacea</taxon>
        <taxon>Malacostraca</taxon>
        <taxon>Eumalacostraca</taxon>
        <taxon>Eucarida</taxon>
        <taxon>Decapoda</taxon>
        <taxon>Pleocyemata</taxon>
        <taxon>Caridea</taxon>
        <taxon>Atyoidea</taxon>
        <taxon>Atyidae</taxon>
        <taxon>Halocaridina</taxon>
    </lineage>
</organism>
<dbReference type="InterPro" id="IPR036961">
    <property type="entry name" value="Kinesin_motor_dom_sf"/>
</dbReference>
<keyword evidence="4" id="KW-0206">Cytoskeleton</keyword>
<accession>A0AAN9ACR8</accession>
<comment type="caution">
    <text evidence="7">The sequence shown here is derived from an EMBL/GenBank/DDBJ whole genome shotgun (WGS) entry which is preliminary data.</text>
</comment>
<name>A0AAN9ACR8_HALRR</name>
<evidence type="ECO:0000256" key="3">
    <source>
        <dbReference type="ARBA" id="ARBA00022840"/>
    </source>
</evidence>
<dbReference type="InterPro" id="IPR027640">
    <property type="entry name" value="Kinesin-like_fam"/>
</dbReference>
<dbReference type="GO" id="GO:0015630">
    <property type="term" value="C:microtubule cytoskeleton"/>
    <property type="evidence" value="ECO:0007669"/>
    <property type="project" value="UniProtKB-ARBA"/>
</dbReference>
<dbReference type="Gene3D" id="3.40.850.10">
    <property type="entry name" value="Kinesin motor domain"/>
    <property type="match status" value="1"/>
</dbReference>
<protein>
    <submittedName>
        <fullName evidence="7">Regulation of cell growth by extracellular stimulus</fullName>
    </submittedName>
</protein>
<feature type="domain" description="Kinesin motor" evidence="6">
    <location>
        <begin position="1"/>
        <end position="182"/>
    </location>
</feature>
<dbReference type="PANTHER" id="PTHR21608">
    <property type="entry name" value="KINESIN-LIKE PROTEIN CG14535"/>
    <property type="match status" value="1"/>
</dbReference>
<reference evidence="7 8" key="1">
    <citation type="submission" date="2023-11" db="EMBL/GenBank/DDBJ databases">
        <title>Halocaridina rubra genome assembly.</title>
        <authorList>
            <person name="Smith C."/>
        </authorList>
    </citation>
    <scope>NUCLEOTIDE SEQUENCE [LARGE SCALE GENOMIC DNA]</scope>
    <source>
        <strain evidence="7">EP-1</strain>
        <tissue evidence="7">Whole</tissue>
    </source>
</reference>
<evidence type="ECO:0000313" key="8">
    <source>
        <dbReference type="Proteomes" id="UP001381693"/>
    </source>
</evidence>
<comment type="subcellular location">
    <subcellularLocation>
        <location evidence="1">Cytoplasm</location>
        <location evidence="1">Cytoskeleton</location>
    </subcellularLocation>
</comment>
<dbReference type="InterPro" id="IPR027417">
    <property type="entry name" value="P-loop_NTPase"/>
</dbReference>
<gene>
    <name evidence="7" type="primary">KIF26B_2</name>
    <name evidence="7" type="ORF">SK128_026641</name>
</gene>
<feature type="binding site" evidence="5">
    <location>
        <begin position="27"/>
        <end position="34"/>
    </location>
    <ligand>
        <name>ATP</name>
        <dbReference type="ChEBI" id="CHEBI:30616"/>
    </ligand>
</feature>
<keyword evidence="5" id="KW-0505">Motor protein</keyword>
<dbReference type="Proteomes" id="UP001381693">
    <property type="component" value="Unassembled WGS sequence"/>
</dbReference>
<comment type="similarity">
    <text evidence="5">Belongs to the TRAFAC class myosin-kinesin ATPase superfamily. Kinesin family.</text>
</comment>
<dbReference type="InterPro" id="IPR001752">
    <property type="entry name" value="Kinesin_motor_dom"/>
</dbReference>
<dbReference type="SUPFAM" id="SSF52540">
    <property type="entry name" value="P-loop containing nucleoside triphosphate hydrolases"/>
    <property type="match status" value="1"/>
</dbReference>
<sequence>SEVVSGAVVDVLHAVLAGNDGCVLCFGGAILGKTYTMLGSHTGPGELGVVPSSIAWLYRAIVEQKAKSGARFSVRVSAVAVDAAGAMLTDLLAEYAPEGEASPSALLRDSTGGYLSSVAELRAPSPETAAHYLDVAIAARSAHAYLQTQTPQQTSPSPGSATLLFTLHIYQYAVDKSGKGGG</sequence>
<feature type="non-terminal residue" evidence="7">
    <location>
        <position position="1"/>
    </location>
</feature>
<keyword evidence="2 5" id="KW-0547">Nucleotide-binding</keyword>
<evidence type="ECO:0000259" key="6">
    <source>
        <dbReference type="PROSITE" id="PS50067"/>
    </source>
</evidence>
<dbReference type="EMBL" id="JAXCGZ010005715">
    <property type="protein sequence ID" value="KAK7081055.1"/>
    <property type="molecule type" value="Genomic_DNA"/>
</dbReference>
<dbReference type="GO" id="GO:0003777">
    <property type="term" value="F:microtubule motor activity"/>
    <property type="evidence" value="ECO:0007669"/>
    <property type="project" value="InterPro"/>
</dbReference>
<dbReference type="GO" id="GO:0005524">
    <property type="term" value="F:ATP binding"/>
    <property type="evidence" value="ECO:0007669"/>
    <property type="project" value="UniProtKB-UniRule"/>
</dbReference>
<keyword evidence="3 5" id="KW-0067">ATP-binding</keyword>
<dbReference type="PANTHER" id="PTHR21608:SF7">
    <property type="entry name" value="KINESIN-LIKE PROTEIN CG14535"/>
    <property type="match status" value="1"/>
</dbReference>
<evidence type="ECO:0000256" key="4">
    <source>
        <dbReference type="ARBA" id="ARBA00023212"/>
    </source>
</evidence>
<keyword evidence="8" id="KW-1185">Reference proteome</keyword>
<dbReference type="GO" id="GO:0007018">
    <property type="term" value="P:microtubule-based movement"/>
    <property type="evidence" value="ECO:0007669"/>
    <property type="project" value="InterPro"/>
</dbReference>
<evidence type="ECO:0000256" key="2">
    <source>
        <dbReference type="ARBA" id="ARBA00022741"/>
    </source>
</evidence>
<keyword evidence="4" id="KW-0963">Cytoplasm</keyword>